<name>A0A2T2PBR4_CORCC</name>
<evidence type="ECO:0000256" key="1">
    <source>
        <dbReference type="SAM" id="Phobius"/>
    </source>
</evidence>
<gene>
    <name evidence="2" type="ORF">BS50DRAFT_628335</name>
</gene>
<sequence>MRSEKAIIKHIFALGAFLYCTQSSIFLIIVTQKNSSPTPSLVLIRIDLISAESIPRMLAMMAHLQTYQMEISNIWHKSDVL</sequence>
<dbReference type="EMBL" id="KZ678128">
    <property type="protein sequence ID" value="PSN75107.1"/>
    <property type="molecule type" value="Genomic_DNA"/>
</dbReference>
<evidence type="ECO:0000313" key="3">
    <source>
        <dbReference type="Proteomes" id="UP000240883"/>
    </source>
</evidence>
<proteinExistence type="predicted"/>
<keyword evidence="3" id="KW-1185">Reference proteome</keyword>
<dbReference type="AlphaFoldDB" id="A0A2T2PBR4"/>
<protein>
    <submittedName>
        <fullName evidence="2">Uncharacterized protein</fullName>
    </submittedName>
</protein>
<reference evidence="2 3" key="1">
    <citation type="journal article" date="2018" name="Front. Microbiol.">
        <title>Genome-Wide Analysis of Corynespora cassiicola Leaf Fall Disease Putative Effectors.</title>
        <authorList>
            <person name="Lopez D."/>
            <person name="Ribeiro S."/>
            <person name="Label P."/>
            <person name="Fumanal B."/>
            <person name="Venisse J.S."/>
            <person name="Kohler A."/>
            <person name="de Oliveira R.R."/>
            <person name="Labutti K."/>
            <person name="Lipzen A."/>
            <person name="Lail K."/>
            <person name="Bauer D."/>
            <person name="Ohm R.A."/>
            <person name="Barry K.W."/>
            <person name="Spatafora J."/>
            <person name="Grigoriev I.V."/>
            <person name="Martin F.M."/>
            <person name="Pujade-Renaud V."/>
        </authorList>
    </citation>
    <scope>NUCLEOTIDE SEQUENCE [LARGE SCALE GENOMIC DNA]</scope>
    <source>
        <strain evidence="2 3">Philippines</strain>
    </source>
</reference>
<keyword evidence="1" id="KW-1133">Transmembrane helix</keyword>
<evidence type="ECO:0000313" key="2">
    <source>
        <dbReference type="EMBL" id="PSN75107.1"/>
    </source>
</evidence>
<keyword evidence="1" id="KW-0812">Transmembrane</keyword>
<organism evidence="2 3">
    <name type="scientific">Corynespora cassiicola Philippines</name>
    <dbReference type="NCBI Taxonomy" id="1448308"/>
    <lineage>
        <taxon>Eukaryota</taxon>
        <taxon>Fungi</taxon>
        <taxon>Dikarya</taxon>
        <taxon>Ascomycota</taxon>
        <taxon>Pezizomycotina</taxon>
        <taxon>Dothideomycetes</taxon>
        <taxon>Pleosporomycetidae</taxon>
        <taxon>Pleosporales</taxon>
        <taxon>Corynesporascaceae</taxon>
        <taxon>Corynespora</taxon>
    </lineage>
</organism>
<accession>A0A2T2PBR4</accession>
<feature type="transmembrane region" description="Helical" evidence="1">
    <location>
        <begin position="12"/>
        <end position="30"/>
    </location>
</feature>
<dbReference type="Proteomes" id="UP000240883">
    <property type="component" value="Unassembled WGS sequence"/>
</dbReference>
<keyword evidence="1" id="KW-0472">Membrane</keyword>